<dbReference type="OrthoDB" id="7829573at2759"/>
<dbReference type="SUPFAM" id="SSF47565">
    <property type="entry name" value="Insect pheromone/odorant-binding proteins"/>
    <property type="match status" value="1"/>
</dbReference>
<name>B4J5K8_DROGR</name>
<dbReference type="eggNOG" id="ENOG502T9CN">
    <property type="taxonomic scope" value="Eukaryota"/>
</dbReference>
<dbReference type="AlphaFoldDB" id="B4J5K8"/>
<organism evidence="2">
    <name type="scientific">Drosophila grimshawi</name>
    <name type="common">Hawaiian fruit fly</name>
    <name type="synonym">Idiomyia grimshawi</name>
    <dbReference type="NCBI Taxonomy" id="7222"/>
    <lineage>
        <taxon>Eukaryota</taxon>
        <taxon>Metazoa</taxon>
        <taxon>Ecdysozoa</taxon>
        <taxon>Arthropoda</taxon>
        <taxon>Hexapoda</taxon>
        <taxon>Insecta</taxon>
        <taxon>Pterygota</taxon>
        <taxon>Neoptera</taxon>
        <taxon>Endopterygota</taxon>
        <taxon>Diptera</taxon>
        <taxon>Brachycera</taxon>
        <taxon>Muscomorpha</taxon>
        <taxon>Ephydroidea</taxon>
        <taxon>Drosophilidae</taxon>
        <taxon>Drosophila</taxon>
        <taxon>Hawaiian Drosophila</taxon>
    </lineage>
</organism>
<dbReference type="FunCoup" id="B4J5K8">
    <property type="interactions" value="48"/>
</dbReference>
<protein>
    <submittedName>
        <fullName evidence="1">GH20839</fullName>
    </submittedName>
</protein>
<dbReference type="EMBL" id="CH916367">
    <property type="protein sequence ID" value="EDW00771.1"/>
    <property type="molecule type" value="Genomic_DNA"/>
</dbReference>
<dbReference type="InParanoid" id="B4J5K8"/>
<dbReference type="CDD" id="cd23992">
    <property type="entry name" value="PBP_GOBP"/>
    <property type="match status" value="1"/>
</dbReference>
<dbReference type="Gene3D" id="1.10.238.20">
    <property type="entry name" value="Pheromone/general odorant binding protein domain"/>
    <property type="match status" value="1"/>
</dbReference>
<dbReference type="Pfam" id="PF01395">
    <property type="entry name" value="PBP_GOBP"/>
    <property type="match status" value="1"/>
</dbReference>
<dbReference type="InterPro" id="IPR036728">
    <property type="entry name" value="PBP_GOBP_sf"/>
</dbReference>
<keyword evidence="2" id="KW-1185">Reference proteome</keyword>
<evidence type="ECO:0000313" key="1">
    <source>
        <dbReference type="EMBL" id="EDW00771.1"/>
    </source>
</evidence>
<dbReference type="GO" id="GO:0005549">
    <property type="term" value="F:odorant binding"/>
    <property type="evidence" value="ECO:0007669"/>
    <property type="project" value="InterPro"/>
</dbReference>
<reference evidence="1 2" key="1">
    <citation type="journal article" date="2007" name="Nature">
        <title>Evolution of genes and genomes on the Drosophila phylogeny.</title>
        <authorList>
            <consortium name="Drosophila 12 Genomes Consortium"/>
            <person name="Clark A.G."/>
            <person name="Eisen M.B."/>
            <person name="Smith D.R."/>
            <person name="Bergman C.M."/>
            <person name="Oliver B."/>
            <person name="Markow T.A."/>
            <person name="Kaufman T.C."/>
            <person name="Kellis M."/>
            <person name="Gelbart W."/>
            <person name="Iyer V.N."/>
            <person name="Pollard D.A."/>
            <person name="Sackton T.B."/>
            <person name="Larracuente A.M."/>
            <person name="Singh N.D."/>
            <person name="Abad J.P."/>
            <person name="Abt D.N."/>
            <person name="Adryan B."/>
            <person name="Aguade M."/>
            <person name="Akashi H."/>
            <person name="Anderson W.W."/>
            <person name="Aquadro C.F."/>
            <person name="Ardell D.H."/>
            <person name="Arguello R."/>
            <person name="Artieri C.G."/>
            <person name="Barbash D.A."/>
            <person name="Barker D."/>
            <person name="Barsanti P."/>
            <person name="Batterham P."/>
            <person name="Batzoglou S."/>
            <person name="Begun D."/>
            <person name="Bhutkar A."/>
            <person name="Blanco E."/>
            <person name="Bosak S.A."/>
            <person name="Bradley R.K."/>
            <person name="Brand A.D."/>
            <person name="Brent M.R."/>
            <person name="Brooks A.N."/>
            <person name="Brown R.H."/>
            <person name="Butlin R.K."/>
            <person name="Caggese C."/>
            <person name="Calvi B.R."/>
            <person name="Bernardo de Carvalho A."/>
            <person name="Caspi A."/>
            <person name="Castrezana S."/>
            <person name="Celniker S.E."/>
            <person name="Chang J.L."/>
            <person name="Chapple C."/>
            <person name="Chatterji S."/>
            <person name="Chinwalla A."/>
            <person name="Civetta A."/>
            <person name="Clifton S.W."/>
            <person name="Comeron J.M."/>
            <person name="Costello J.C."/>
            <person name="Coyne J.A."/>
            <person name="Daub J."/>
            <person name="David R.G."/>
            <person name="Delcher A.L."/>
            <person name="Delehaunty K."/>
            <person name="Do C.B."/>
            <person name="Ebling H."/>
            <person name="Edwards K."/>
            <person name="Eickbush T."/>
            <person name="Evans J.D."/>
            <person name="Filipski A."/>
            <person name="Findeiss S."/>
            <person name="Freyhult E."/>
            <person name="Fulton L."/>
            <person name="Fulton R."/>
            <person name="Garcia A.C."/>
            <person name="Gardiner A."/>
            <person name="Garfield D.A."/>
            <person name="Garvin B.E."/>
            <person name="Gibson G."/>
            <person name="Gilbert D."/>
            <person name="Gnerre S."/>
            <person name="Godfrey J."/>
            <person name="Good R."/>
            <person name="Gotea V."/>
            <person name="Gravely B."/>
            <person name="Greenberg A.J."/>
            <person name="Griffiths-Jones S."/>
            <person name="Gross S."/>
            <person name="Guigo R."/>
            <person name="Gustafson E.A."/>
            <person name="Haerty W."/>
            <person name="Hahn M.W."/>
            <person name="Halligan D.L."/>
            <person name="Halpern A.L."/>
            <person name="Halter G.M."/>
            <person name="Han M.V."/>
            <person name="Heger A."/>
            <person name="Hillier L."/>
            <person name="Hinrichs A.S."/>
            <person name="Holmes I."/>
            <person name="Hoskins R.A."/>
            <person name="Hubisz M.J."/>
            <person name="Hultmark D."/>
            <person name="Huntley M.A."/>
            <person name="Jaffe D.B."/>
            <person name="Jagadeeshan S."/>
            <person name="Jeck W.R."/>
            <person name="Johnson J."/>
            <person name="Jones C.D."/>
            <person name="Jordan W.C."/>
            <person name="Karpen G.H."/>
            <person name="Kataoka E."/>
            <person name="Keightley P.D."/>
            <person name="Kheradpour P."/>
            <person name="Kirkness E.F."/>
            <person name="Koerich L.B."/>
            <person name="Kristiansen K."/>
            <person name="Kudrna D."/>
            <person name="Kulathinal R.J."/>
            <person name="Kumar S."/>
            <person name="Kwok R."/>
            <person name="Lander E."/>
            <person name="Langley C.H."/>
            <person name="Lapoint R."/>
            <person name="Lazzaro B.P."/>
            <person name="Lee S.J."/>
            <person name="Levesque L."/>
            <person name="Li R."/>
            <person name="Lin C.F."/>
            <person name="Lin M.F."/>
            <person name="Lindblad-Toh K."/>
            <person name="Llopart A."/>
            <person name="Long M."/>
            <person name="Low L."/>
            <person name="Lozovsky E."/>
            <person name="Lu J."/>
            <person name="Luo M."/>
            <person name="Machado C.A."/>
            <person name="Makalowski W."/>
            <person name="Marzo M."/>
            <person name="Matsuda M."/>
            <person name="Matzkin L."/>
            <person name="McAllister B."/>
            <person name="McBride C.S."/>
            <person name="McKernan B."/>
            <person name="McKernan K."/>
            <person name="Mendez-Lago M."/>
            <person name="Minx P."/>
            <person name="Mollenhauer M.U."/>
            <person name="Montooth K."/>
            <person name="Mount S.M."/>
            <person name="Mu X."/>
            <person name="Myers E."/>
            <person name="Negre B."/>
            <person name="Newfeld S."/>
            <person name="Nielsen R."/>
            <person name="Noor M.A."/>
            <person name="O'Grady P."/>
            <person name="Pachter L."/>
            <person name="Papaceit M."/>
            <person name="Parisi M.J."/>
            <person name="Parisi M."/>
            <person name="Parts L."/>
            <person name="Pedersen J.S."/>
            <person name="Pesole G."/>
            <person name="Phillippy A.M."/>
            <person name="Ponting C.P."/>
            <person name="Pop M."/>
            <person name="Porcelli D."/>
            <person name="Powell J.R."/>
            <person name="Prohaska S."/>
            <person name="Pruitt K."/>
            <person name="Puig M."/>
            <person name="Quesneville H."/>
            <person name="Ram K.R."/>
            <person name="Rand D."/>
            <person name="Rasmussen M.D."/>
            <person name="Reed L.K."/>
            <person name="Reenan R."/>
            <person name="Reily A."/>
            <person name="Remington K.A."/>
            <person name="Rieger T.T."/>
            <person name="Ritchie M.G."/>
            <person name="Robin C."/>
            <person name="Rogers Y.H."/>
            <person name="Rohde C."/>
            <person name="Rozas J."/>
            <person name="Rubenfield M.J."/>
            <person name="Ruiz A."/>
            <person name="Russo S."/>
            <person name="Salzberg S.L."/>
            <person name="Sanchez-Gracia A."/>
            <person name="Saranga D.J."/>
            <person name="Sato H."/>
            <person name="Schaeffer S.W."/>
            <person name="Schatz M.C."/>
            <person name="Schlenke T."/>
            <person name="Schwartz R."/>
            <person name="Segarra C."/>
            <person name="Singh R.S."/>
            <person name="Sirot L."/>
            <person name="Sirota M."/>
            <person name="Sisneros N.B."/>
            <person name="Smith C.D."/>
            <person name="Smith T.F."/>
            <person name="Spieth J."/>
            <person name="Stage D.E."/>
            <person name="Stark A."/>
            <person name="Stephan W."/>
            <person name="Strausberg R.L."/>
            <person name="Strempel S."/>
            <person name="Sturgill D."/>
            <person name="Sutton G."/>
            <person name="Sutton G.G."/>
            <person name="Tao W."/>
            <person name="Teichmann S."/>
            <person name="Tobari Y.N."/>
            <person name="Tomimura Y."/>
            <person name="Tsolas J.M."/>
            <person name="Valente V.L."/>
            <person name="Venter E."/>
            <person name="Venter J.C."/>
            <person name="Vicario S."/>
            <person name="Vieira F.G."/>
            <person name="Vilella A.J."/>
            <person name="Villasante A."/>
            <person name="Walenz B."/>
            <person name="Wang J."/>
            <person name="Wasserman M."/>
            <person name="Watts T."/>
            <person name="Wilson D."/>
            <person name="Wilson R.K."/>
            <person name="Wing R.A."/>
            <person name="Wolfner M.F."/>
            <person name="Wong A."/>
            <person name="Wong G.K."/>
            <person name="Wu C.I."/>
            <person name="Wu G."/>
            <person name="Yamamoto D."/>
            <person name="Yang H.P."/>
            <person name="Yang S.P."/>
            <person name="Yorke J.A."/>
            <person name="Yoshida K."/>
            <person name="Zdobnov E."/>
            <person name="Zhang P."/>
            <person name="Zhang Y."/>
            <person name="Zimin A.V."/>
            <person name="Baldwin J."/>
            <person name="Abdouelleil A."/>
            <person name="Abdulkadir J."/>
            <person name="Abebe A."/>
            <person name="Abera B."/>
            <person name="Abreu J."/>
            <person name="Acer S.C."/>
            <person name="Aftuck L."/>
            <person name="Alexander A."/>
            <person name="An P."/>
            <person name="Anderson E."/>
            <person name="Anderson S."/>
            <person name="Arachi H."/>
            <person name="Azer M."/>
            <person name="Bachantsang P."/>
            <person name="Barry A."/>
            <person name="Bayul T."/>
            <person name="Berlin A."/>
            <person name="Bessette D."/>
            <person name="Bloom T."/>
            <person name="Blye J."/>
            <person name="Boguslavskiy L."/>
            <person name="Bonnet C."/>
            <person name="Boukhgalter B."/>
            <person name="Bourzgui I."/>
            <person name="Brown A."/>
            <person name="Cahill P."/>
            <person name="Channer S."/>
            <person name="Cheshatsang Y."/>
            <person name="Chuda L."/>
            <person name="Citroen M."/>
            <person name="Collymore A."/>
            <person name="Cooke P."/>
            <person name="Costello M."/>
            <person name="D'Aco K."/>
            <person name="Daza R."/>
            <person name="De Haan G."/>
            <person name="DeGray S."/>
            <person name="DeMaso C."/>
            <person name="Dhargay N."/>
            <person name="Dooley K."/>
            <person name="Dooley E."/>
            <person name="Doricent M."/>
            <person name="Dorje P."/>
            <person name="Dorjee K."/>
            <person name="Dupes A."/>
            <person name="Elong R."/>
            <person name="Falk J."/>
            <person name="Farina A."/>
            <person name="Faro S."/>
            <person name="Ferguson D."/>
            <person name="Fisher S."/>
            <person name="Foley C.D."/>
            <person name="Franke A."/>
            <person name="Friedrich D."/>
            <person name="Gadbois L."/>
            <person name="Gearin G."/>
            <person name="Gearin C.R."/>
            <person name="Giannoukos G."/>
            <person name="Goode T."/>
            <person name="Graham J."/>
            <person name="Grandbois E."/>
            <person name="Grewal S."/>
            <person name="Gyaltsen K."/>
            <person name="Hafez N."/>
            <person name="Hagos B."/>
            <person name="Hall J."/>
            <person name="Henson C."/>
            <person name="Hollinger A."/>
            <person name="Honan T."/>
            <person name="Huard M.D."/>
            <person name="Hughes L."/>
            <person name="Hurhula B."/>
            <person name="Husby M.E."/>
            <person name="Kamat A."/>
            <person name="Kanga B."/>
            <person name="Kashin S."/>
            <person name="Khazanovich D."/>
            <person name="Kisner P."/>
            <person name="Lance K."/>
            <person name="Lara M."/>
            <person name="Lee W."/>
            <person name="Lennon N."/>
            <person name="Letendre F."/>
            <person name="LeVine R."/>
            <person name="Lipovsky A."/>
            <person name="Liu X."/>
            <person name="Liu J."/>
            <person name="Liu S."/>
            <person name="Lokyitsang T."/>
            <person name="Lokyitsang Y."/>
            <person name="Lubonja R."/>
            <person name="Lui A."/>
            <person name="MacDonald P."/>
            <person name="Magnisalis V."/>
            <person name="Maru K."/>
            <person name="Matthews C."/>
            <person name="McCusker W."/>
            <person name="McDonough S."/>
            <person name="Mehta T."/>
            <person name="Meldrim J."/>
            <person name="Meneus L."/>
            <person name="Mihai O."/>
            <person name="Mihalev A."/>
            <person name="Mihova T."/>
            <person name="Mittelman R."/>
            <person name="Mlenga V."/>
            <person name="Montmayeur A."/>
            <person name="Mulrain L."/>
            <person name="Navidi A."/>
            <person name="Naylor J."/>
            <person name="Negash T."/>
            <person name="Nguyen T."/>
            <person name="Nguyen N."/>
            <person name="Nicol R."/>
            <person name="Norbu C."/>
            <person name="Norbu N."/>
            <person name="Novod N."/>
            <person name="O'Neill B."/>
            <person name="Osman S."/>
            <person name="Markiewicz E."/>
            <person name="Oyono O.L."/>
            <person name="Patti C."/>
            <person name="Phunkhang P."/>
            <person name="Pierre F."/>
            <person name="Priest M."/>
            <person name="Raghuraman S."/>
            <person name="Rege F."/>
            <person name="Reyes R."/>
            <person name="Rise C."/>
            <person name="Rogov P."/>
            <person name="Ross K."/>
            <person name="Ryan E."/>
            <person name="Settipalli S."/>
            <person name="Shea T."/>
            <person name="Sherpa N."/>
            <person name="Shi L."/>
            <person name="Shih D."/>
            <person name="Sparrow T."/>
            <person name="Spaulding J."/>
            <person name="Stalker J."/>
            <person name="Stange-Thomann N."/>
            <person name="Stavropoulos S."/>
            <person name="Stone C."/>
            <person name="Strader C."/>
            <person name="Tesfaye S."/>
            <person name="Thomson T."/>
            <person name="Thoulutsang Y."/>
            <person name="Thoulutsang D."/>
            <person name="Topham K."/>
            <person name="Topping I."/>
            <person name="Tsamla T."/>
            <person name="Vassiliev H."/>
            <person name="Vo A."/>
            <person name="Wangchuk T."/>
            <person name="Wangdi T."/>
            <person name="Weiand M."/>
            <person name="Wilkinson J."/>
            <person name="Wilson A."/>
            <person name="Yadav S."/>
            <person name="Young G."/>
            <person name="Yu Q."/>
            <person name="Zembek L."/>
            <person name="Zhong D."/>
            <person name="Zimmer A."/>
            <person name="Zwirko Z."/>
            <person name="Jaffe D.B."/>
            <person name="Alvarez P."/>
            <person name="Brockman W."/>
            <person name="Butler J."/>
            <person name="Chin C."/>
            <person name="Gnerre S."/>
            <person name="Grabherr M."/>
            <person name="Kleber M."/>
            <person name="Mauceli E."/>
            <person name="MacCallum I."/>
        </authorList>
    </citation>
    <scope>NUCLEOTIDE SEQUENCE [LARGE SCALE GENOMIC DNA]</scope>
    <source>
        <strain evidence="2">Tucson 15287-2541.00</strain>
    </source>
</reference>
<dbReference type="CTD" id="37311"/>
<dbReference type="STRING" id="7222.B4J5K8"/>
<dbReference type="Proteomes" id="UP000001070">
    <property type="component" value="Unassembled WGS sequence"/>
</dbReference>
<proteinExistence type="predicted"/>
<dbReference type="GeneID" id="6560561"/>
<dbReference type="SMART" id="SM00708">
    <property type="entry name" value="PhBP"/>
    <property type="match status" value="1"/>
</dbReference>
<dbReference type="OMA" id="EMKYMCY"/>
<dbReference type="SMR" id="B4J5K8"/>
<gene>
    <name evidence="1" type="primary">Dgri\GH20839</name>
    <name evidence="1" type="ORF">Dgri_GH20839</name>
    <name evidence="1" type="ORF">GH20839</name>
</gene>
<evidence type="ECO:0000313" key="2">
    <source>
        <dbReference type="Proteomes" id="UP000001070"/>
    </source>
</evidence>
<dbReference type="PhylomeDB" id="B4J5K8"/>
<accession>B4J5K8</accession>
<sequence length="122" mass="14085">MPVSVADECLAKNNVTREDFLLRIDQSLAETHEENIEINYMCFVHCMATELNVLDANGRIDIELLQIVENLRDTNIEVVEECNRVNNSVEDLCIYAFEMLLCLIKNIDNTQYINIAPERADY</sequence>
<dbReference type="HOGENOM" id="CLU_146927_0_0_1"/>
<dbReference type="InterPro" id="IPR006170">
    <property type="entry name" value="PBP/GOBP"/>
</dbReference>
<dbReference type="KEGG" id="dgr:6560561"/>